<dbReference type="PANTHER" id="PTHR22593:SF8">
    <property type="entry name" value="FHA DOMAIN-CONTAINING PROTEIN PS1"/>
    <property type="match status" value="1"/>
</dbReference>
<dbReference type="InterPro" id="IPR000253">
    <property type="entry name" value="FHA_dom"/>
</dbReference>
<evidence type="ECO:0000259" key="2">
    <source>
        <dbReference type="PROSITE" id="PS50006"/>
    </source>
</evidence>
<dbReference type="Pfam" id="PF00498">
    <property type="entry name" value="FHA"/>
    <property type="match status" value="1"/>
</dbReference>
<keyword evidence="4" id="KW-1185">Reference proteome</keyword>
<dbReference type="Gene3D" id="2.60.200.20">
    <property type="match status" value="1"/>
</dbReference>
<feature type="domain" description="FHA" evidence="2">
    <location>
        <begin position="48"/>
        <end position="99"/>
    </location>
</feature>
<dbReference type="PROSITE" id="PS50006">
    <property type="entry name" value="FHA_DOMAIN"/>
    <property type="match status" value="1"/>
</dbReference>
<feature type="compositionally biased region" description="Polar residues" evidence="1">
    <location>
        <begin position="303"/>
        <end position="312"/>
    </location>
</feature>
<accession>A0AAV8FPS5</accession>
<dbReference type="AlphaFoldDB" id="A0AAV8FPS5"/>
<dbReference type="SUPFAM" id="SSF49879">
    <property type="entry name" value="SMAD/FHA domain"/>
    <property type="match status" value="1"/>
</dbReference>
<organism evidence="3 4">
    <name type="scientific">Rhynchospora pubera</name>
    <dbReference type="NCBI Taxonomy" id="906938"/>
    <lineage>
        <taxon>Eukaryota</taxon>
        <taxon>Viridiplantae</taxon>
        <taxon>Streptophyta</taxon>
        <taxon>Embryophyta</taxon>
        <taxon>Tracheophyta</taxon>
        <taxon>Spermatophyta</taxon>
        <taxon>Magnoliopsida</taxon>
        <taxon>Liliopsida</taxon>
        <taxon>Poales</taxon>
        <taxon>Cyperaceae</taxon>
        <taxon>Cyperoideae</taxon>
        <taxon>Rhynchosporeae</taxon>
        <taxon>Rhynchospora</taxon>
    </lineage>
</organism>
<dbReference type="PANTHER" id="PTHR22593">
    <property type="entry name" value="TRANSMEMBRANE PROTEIN 18"/>
    <property type="match status" value="1"/>
</dbReference>
<dbReference type="EMBL" id="JAMFTS010000002">
    <property type="protein sequence ID" value="KAJ4795530.1"/>
    <property type="molecule type" value="Genomic_DNA"/>
</dbReference>
<protein>
    <recommendedName>
        <fullName evidence="2">FHA domain-containing protein</fullName>
    </recommendedName>
</protein>
<feature type="region of interest" description="Disordered" evidence="1">
    <location>
        <begin position="280"/>
        <end position="312"/>
    </location>
</feature>
<dbReference type="InterPro" id="IPR002716">
    <property type="entry name" value="PIN_dom"/>
</dbReference>
<dbReference type="Proteomes" id="UP001140206">
    <property type="component" value="Chromosome 2"/>
</dbReference>
<gene>
    <name evidence="3" type="ORF">LUZ62_046776</name>
</gene>
<dbReference type="Pfam" id="PF13638">
    <property type="entry name" value="PIN_4"/>
    <property type="match status" value="1"/>
</dbReference>
<proteinExistence type="predicted"/>
<dbReference type="InterPro" id="IPR008984">
    <property type="entry name" value="SMAD_FHA_dom_sf"/>
</dbReference>
<comment type="caution">
    <text evidence="3">The sequence shown here is derived from an EMBL/GenBank/DDBJ whole genome shotgun (WGS) entry which is preliminary data.</text>
</comment>
<sequence length="932" mass="102342">MAEKEEKSDKFGIKIPVLSVLTNGRALKNIFLAGPGGELREEYESMPILIGRHPDCHVTLDHPSISRFHLEIFAKPSIQKISVVDRTSVHGTWVSGNKIEPNIPVDLKEGDVLRIGASTREYRFHWLSLNEAYEMENPLPPLIEEKEETHQEEICQETLTNQDEISSIEVCEEPICLKLEKVQQRPIKTDLADTGLISGPVLSASECTRGVERASTSSLLLDSVGSRPISDEGLPESVSTRSFIKGDPASLLSNLAAPPELESTGSILSATASILLLDSSTTDTTSEPGPPASESVKSIRKGTPSSLLSRRSKSITVSSLSIQTGRTKEKAQQEEIGGDVVEKCVAKEVELENEEIFESDKENMTPASSYGKRSKAGRRTLCNMGETKQHTGLALNSSSKLVRKGVKKGAKTSSVSLNSREILSEAKENGSCASTKEKVIQELFTTRSAKKSGKTVCILGETNLIDESSSKVLHKNENSHCTKEGISLQVSVSKSAKKSHETVHAVGRTKKDHRSVPQVLFENCEENGNFASNKENVTPIFSSTECKYRPVLKSPERALFQNVISEGAEEENCDNFGSDKENCTPDSRMAKKMRHPHFEDSSVVENEIGERKETERVPFQVLFDSVRAPSSSPLRSLCTDPDNSSVVKFSLSIKDCRTSLCGPLQQVKRENTGEPRKEWIMIVDTGCLLGDESIKAIKLLQGLRGTRLIIPRIVIRELDCMKRREGLFRRPNKLASLVLEWIEECMEREPLWIHVQSSAETLPVAPTPPVTPTSLFCDAGSNLGPGFRPDLNMILSPSSSFMEIVTPTSDDHVLECALLFKKLRGDAKVVILSSSTTLKIKAMAEGLLCEEAKDFKDSLTNPLSKRFMWASISSSGPSCSLSGDGVAISDNLYKKNNNPVIARRAFKAAEAIKGLKLILHHNSNYAQTSLVN</sequence>
<evidence type="ECO:0000256" key="1">
    <source>
        <dbReference type="SAM" id="MobiDB-lite"/>
    </source>
</evidence>
<evidence type="ECO:0000313" key="4">
    <source>
        <dbReference type="Proteomes" id="UP001140206"/>
    </source>
</evidence>
<dbReference type="Gene3D" id="3.40.50.1010">
    <property type="entry name" value="5'-nuclease"/>
    <property type="match status" value="1"/>
</dbReference>
<evidence type="ECO:0000313" key="3">
    <source>
        <dbReference type="EMBL" id="KAJ4795530.1"/>
    </source>
</evidence>
<reference evidence="3" key="1">
    <citation type="submission" date="2022-08" db="EMBL/GenBank/DDBJ databases">
        <authorList>
            <person name="Marques A."/>
        </authorList>
    </citation>
    <scope>NUCLEOTIDE SEQUENCE</scope>
    <source>
        <strain evidence="3">RhyPub2mFocal</strain>
        <tissue evidence="3">Leaves</tissue>
    </source>
</reference>
<dbReference type="CDD" id="cd09880">
    <property type="entry name" value="PIN_Smg5-6-like"/>
    <property type="match status" value="1"/>
</dbReference>
<dbReference type="GO" id="GO:0031965">
    <property type="term" value="C:nuclear membrane"/>
    <property type="evidence" value="ECO:0007669"/>
    <property type="project" value="TreeGrafter"/>
</dbReference>
<name>A0AAV8FPS5_9POAL</name>
<dbReference type="SMART" id="SM00240">
    <property type="entry name" value="FHA"/>
    <property type="match status" value="1"/>
</dbReference>